<dbReference type="Pfam" id="PF00392">
    <property type="entry name" value="GntR"/>
    <property type="match status" value="1"/>
</dbReference>
<dbReference type="PANTHER" id="PTHR43537:SF45">
    <property type="entry name" value="GNTR FAMILY REGULATORY PROTEIN"/>
    <property type="match status" value="1"/>
</dbReference>
<dbReference type="OrthoDB" id="368823at2"/>
<gene>
    <name evidence="5" type="primary">ydfH_2</name>
    <name evidence="8" type="ORF">DW007_09645</name>
    <name evidence="7" type="ORF">DW811_10805</name>
    <name evidence="5" type="ORF">ERS852490_00571</name>
    <name evidence="6" type="ORF">GKE48_04345</name>
</gene>
<dbReference type="InterPro" id="IPR000524">
    <property type="entry name" value="Tscrpt_reg_HTH_GntR"/>
</dbReference>
<dbReference type="GO" id="GO:0003700">
    <property type="term" value="F:DNA-binding transcription factor activity"/>
    <property type="evidence" value="ECO:0007669"/>
    <property type="project" value="InterPro"/>
</dbReference>
<evidence type="ECO:0000256" key="3">
    <source>
        <dbReference type="ARBA" id="ARBA00023163"/>
    </source>
</evidence>
<reference evidence="10 11" key="2">
    <citation type="submission" date="2018-08" db="EMBL/GenBank/DDBJ databases">
        <title>A genome reference for cultivated species of the human gut microbiota.</title>
        <authorList>
            <person name="Zou Y."/>
            <person name="Xue W."/>
            <person name="Luo G."/>
        </authorList>
    </citation>
    <scope>NUCLEOTIDE SEQUENCE [LARGE SCALE GENOMIC DNA]</scope>
    <source>
        <strain evidence="8 11">AF36-7BH</strain>
        <strain evidence="7 10">AM32-2AC</strain>
    </source>
</reference>
<proteinExistence type="predicted"/>
<dbReference type="EMBL" id="CZBU01000001">
    <property type="protein sequence ID" value="CUQ75541.1"/>
    <property type="molecule type" value="Genomic_DNA"/>
</dbReference>
<evidence type="ECO:0000256" key="1">
    <source>
        <dbReference type="ARBA" id="ARBA00023015"/>
    </source>
</evidence>
<dbReference type="GeneID" id="41357288"/>
<dbReference type="AlphaFoldDB" id="A0A174YUV9"/>
<dbReference type="OMA" id="NVAFHDA"/>
<keyword evidence="1" id="KW-0805">Transcription regulation</keyword>
<dbReference type="EMBL" id="QSIS01000015">
    <property type="protein sequence ID" value="RHD07108.1"/>
    <property type="molecule type" value="Genomic_DNA"/>
</dbReference>
<dbReference type="CDD" id="cd07377">
    <property type="entry name" value="WHTH_GntR"/>
    <property type="match status" value="1"/>
</dbReference>
<dbReference type="Gene3D" id="1.10.10.10">
    <property type="entry name" value="Winged helix-like DNA-binding domain superfamily/Winged helix DNA-binding domain"/>
    <property type="match status" value="1"/>
</dbReference>
<evidence type="ECO:0000313" key="5">
    <source>
        <dbReference type="EMBL" id="CUQ75541.1"/>
    </source>
</evidence>
<dbReference type="InterPro" id="IPR036388">
    <property type="entry name" value="WH-like_DNA-bd_sf"/>
</dbReference>
<evidence type="ECO:0000313" key="11">
    <source>
        <dbReference type="Proteomes" id="UP000285201"/>
    </source>
</evidence>
<evidence type="ECO:0000313" key="9">
    <source>
        <dbReference type="Proteomes" id="UP000095621"/>
    </source>
</evidence>
<dbReference type="InterPro" id="IPR008920">
    <property type="entry name" value="TF_FadR/GntR_C"/>
</dbReference>
<name>A0A174YUV9_9FIRM</name>
<dbReference type="Proteomes" id="UP000284794">
    <property type="component" value="Unassembled WGS sequence"/>
</dbReference>
<dbReference type="EMBL" id="QROY01000007">
    <property type="protein sequence ID" value="RHL67692.1"/>
    <property type="molecule type" value="Genomic_DNA"/>
</dbReference>
<dbReference type="SUPFAM" id="SSF48008">
    <property type="entry name" value="GntR ligand-binding domain-like"/>
    <property type="match status" value="1"/>
</dbReference>
<reference evidence="5 9" key="1">
    <citation type="submission" date="2015-09" db="EMBL/GenBank/DDBJ databases">
        <authorList>
            <consortium name="Pathogen Informatics"/>
        </authorList>
    </citation>
    <scope>NUCLEOTIDE SEQUENCE [LARGE SCALE GENOMIC DNA]</scope>
    <source>
        <strain evidence="5 9">2789STDY5834875</strain>
    </source>
</reference>
<evidence type="ECO:0000313" key="8">
    <source>
        <dbReference type="EMBL" id="RHL67692.1"/>
    </source>
</evidence>
<dbReference type="SUPFAM" id="SSF46785">
    <property type="entry name" value="Winged helix' DNA-binding domain"/>
    <property type="match status" value="1"/>
</dbReference>
<dbReference type="SMART" id="SM00345">
    <property type="entry name" value="HTH_GNTR"/>
    <property type="match status" value="1"/>
</dbReference>
<dbReference type="PROSITE" id="PS50949">
    <property type="entry name" value="HTH_GNTR"/>
    <property type="match status" value="1"/>
</dbReference>
<dbReference type="RefSeq" id="WP_012740864.1">
    <property type="nucleotide sequence ID" value="NZ_CABJMX010000036.1"/>
</dbReference>
<dbReference type="Proteomes" id="UP000285201">
    <property type="component" value="Unassembled WGS sequence"/>
</dbReference>
<dbReference type="GO" id="GO:0003677">
    <property type="term" value="F:DNA binding"/>
    <property type="evidence" value="ECO:0007669"/>
    <property type="project" value="UniProtKB-KW"/>
</dbReference>
<organism evidence="5 9">
    <name type="scientific">Lachnospira eligens</name>
    <dbReference type="NCBI Taxonomy" id="39485"/>
    <lineage>
        <taxon>Bacteria</taxon>
        <taxon>Bacillati</taxon>
        <taxon>Bacillota</taxon>
        <taxon>Clostridia</taxon>
        <taxon>Lachnospirales</taxon>
        <taxon>Lachnospiraceae</taxon>
        <taxon>Lachnospira</taxon>
    </lineage>
</organism>
<dbReference type="Gene3D" id="1.20.120.530">
    <property type="entry name" value="GntR ligand-binding domain-like"/>
    <property type="match status" value="1"/>
</dbReference>
<keyword evidence="3" id="KW-0804">Transcription</keyword>
<evidence type="ECO:0000313" key="12">
    <source>
        <dbReference type="Proteomes" id="UP000481964"/>
    </source>
</evidence>
<dbReference type="InterPro" id="IPR036390">
    <property type="entry name" value="WH_DNA-bd_sf"/>
</dbReference>
<dbReference type="PANTHER" id="PTHR43537">
    <property type="entry name" value="TRANSCRIPTIONAL REGULATOR, GNTR FAMILY"/>
    <property type="match status" value="1"/>
</dbReference>
<dbReference type="Proteomes" id="UP000481964">
    <property type="component" value="Unassembled WGS sequence"/>
</dbReference>
<accession>A0A174YUV9</accession>
<feature type="domain" description="HTH gntR-type" evidence="4">
    <location>
        <begin position="3"/>
        <end position="70"/>
    </location>
</feature>
<evidence type="ECO:0000313" key="7">
    <source>
        <dbReference type="EMBL" id="RHD07108.1"/>
    </source>
</evidence>
<dbReference type="EMBL" id="WKRD01000003">
    <property type="protein sequence ID" value="MSC56685.1"/>
    <property type="molecule type" value="Genomic_DNA"/>
</dbReference>
<evidence type="ECO:0000256" key="2">
    <source>
        <dbReference type="ARBA" id="ARBA00023125"/>
    </source>
</evidence>
<evidence type="ECO:0000313" key="10">
    <source>
        <dbReference type="Proteomes" id="UP000284794"/>
    </source>
</evidence>
<reference evidence="6 12" key="3">
    <citation type="journal article" date="2019" name="Nat. Med.">
        <title>A library of human gut bacterial isolates paired with longitudinal multiomics data enables mechanistic microbiome research.</title>
        <authorList>
            <person name="Poyet M."/>
            <person name="Groussin M."/>
            <person name="Gibbons S.M."/>
            <person name="Avila-Pacheco J."/>
            <person name="Jiang X."/>
            <person name="Kearney S.M."/>
            <person name="Perrotta A.R."/>
            <person name="Berdy B."/>
            <person name="Zhao S."/>
            <person name="Lieberman T.D."/>
            <person name="Swanson P.K."/>
            <person name="Smith M."/>
            <person name="Roesemann S."/>
            <person name="Alexander J.E."/>
            <person name="Rich S.A."/>
            <person name="Livny J."/>
            <person name="Vlamakis H."/>
            <person name="Clish C."/>
            <person name="Bullock K."/>
            <person name="Deik A."/>
            <person name="Scott J."/>
            <person name="Pierce K.A."/>
            <person name="Xavier R.J."/>
            <person name="Alm E.J."/>
        </authorList>
    </citation>
    <scope>NUCLEOTIDE SEQUENCE [LARGE SCALE GENOMIC DNA]</scope>
    <source>
        <strain evidence="6 12">BIOML-A1</strain>
    </source>
</reference>
<protein>
    <submittedName>
        <fullName evidence="6">FCD domain-containing protein</fullName>
    </submittedName>
    <submittedName>
        <fullName evidence="7">GntR family transcriptional regulator</fullName>
    </submittedName>
    <submittedName>
        <fullName evidence="5">Uncharacterized HTH-type transcriptional regulator ydfH</fullName>
    </submittedName>
</protein>
<dbReference type="InterPro" id="IPR011711">
    <property type="entry name" value="GntR_C"/>
</dbReference>
<keyword evidence="2" id="KW-0238">DNA-binding</keyword>
<dbReference type="Proteomes" id="UP000095621">
    <property type="component" value="Unassembled WGS sequence"/>
</dbReference>
<evidence type="ECO:0000259" key="4">
    <source>
        <dbReference type="PROSITE" id="PS50949"/>
    </source>
</evidence>
<sequence>MEKSLNEDTYEKLKYDIMNFKLVPGDSISAQKIAVRYNVSRTPAREAIVNLEKEGLLKIIPQSGTYVASINCRRFEQEWFVRKSLEVGMVDPVFEHVSNEMLDKMEELNSRLINYDKCNEKVPRIEIDNAFHELIYESSGEQLAANIIKMQMSHYNRIRFLAELNSSISVKTNEEHEMLIDAIRKKDKRMYLRVIKGHINRIFNEIDKLRIIYPDYFENN</sequence>
<evidence type="ECO:0000313" key="6">
    <source>
        <dbReference type="EMBL" id="MSC56685.1"/>
    </source>
</evidence>
<dbReference type="Pfam" id="PF07729">
    <property type="entry name" value="FCD"/>
    <property type="match status" value="1"/>
</dbReference>